<dbReference type="EMBL" id="JBHSNC010000042">
    <property type="protein sequence ID" value="MFC5530444.1"/>
    <property type="molecule type" value="Genomic_DNA"/>
</dbReference>
<evidence type="ECO:0000256" key="5">
    <source>
        <dbReference type="SAM" id="SignalP"/>
    </source>
</evidence>
<evidence type="ECO:0000259" key="6">
    <source>
        <dbReference type="SMART" id="SM00062"/>
    </source>
</evidence>
<dbReference type="NCBIfam" id="TIGR01728">
    <property type="entry name" value="SsuA_fam"/>
    <property type="match status" value="1"/>
</dbReference>
<keyword evidence="8" id="KW-1185">Reference proteome</keyword>
<sequence>MKTKFTKSTLLAALILIIAIVAGCGNNNGNTNAGNTSEPSQSTATAQSNGDDATKYKDVVVNVEASQIGPLLIAKEKGFFEEEFGKFGATVNYQTLQSSSQFLEAIAADRLDFVRIGYIGTITGQAAKVGFTSISEGSNGGGDGIIVPKDSTIKSLADLKGKKIGVSKGSSSWGLLLRALDSVGLKASDVQQINLQPDEAQPAFQSGAIDAWVIWEPFRSTQINTQGAVLIAEGKTIGAFTPAYNIVRTKFAEKYPELVVAYLKAYERGLQWQNENLEEAITLLAGLKKLDPETIRVSLKNNIATNLPISAEATASQQTTADILLELGELKEKLDVSKVVDNSYIEQVLAK</sequence>
<feature type="chain" id="PRO_5046517734" evidence="5">
    <location>
        <begin position="34"/>
        <end position="351"/>
    </location>
</feature>
<evidence type="ECO:0000256" key="3">
    <source>
        <dbReference type="ARBA" id="ARBA00022448"/>
    </source>
</evidence>
<evidence type="ECO:0000313" key="8">
    <source>
        <dbReference type="Proteomes" id="UP001596108"/>
    </source>
</evidence>
<protein>
    <submittedName>
        <fullName evidence="7">Aliphatic sulfonate ABC transporter substrate-binding protein</fullName>
    </submittedName>
</protein>
<dbReference type="InterPro" id="IPR010067">
    <property type="entry name" value="ABC_SsuA_sub-bd"/>
</dbReference>
<feature type="signal peptide" evidence="5">
    <location>
        <begin position="1"/>
        <end position="33"/>
    </location>
</feature>
<dbReference type="PANTHER" id="PTHR30024:SF42">
    <property type="entry name" value="ALIPHATIC SULFONATES-BINDING PROTEIN-RELATED"/>
    <property type="match status" value="1"/>
</dbReference>
<name>A0ABW0QZN3_9BACL</name>
<comment type="similarity">
    <text evidence="2">Belongs to the bacterial solute-binding protein SsuA/TauA family.</text>
</comment>
<gene>
    <name evidence="7" type="ORF">ACFPQ4_13490</name>
</gene>
<evidence type="ECO:0000256" key="4">
    <source>
        <dbReference type="ARBA" id="ARBA00022729"/>
    </source>
</evidence>
<comment type="subcellular location">
    <subcellularLocation>
        <location evidence="1">Periplasm</location>
    </subcellularLocation>
</comment>
<dbReference type="PANTHER" id="PTHR30024">
    <property type="entry name" value="ALIPHATIC SULFONATES-BINDING PROTEIN-RELATED"/>
    <property type="match status" value="1"/>
</dbReference>
<organism evidence="7 8">
    <name type="scientific">Cohnella yongneupensis</name>
    <dbReference type="NCBI Taxonomy" id="425006"/>
    <lineage>
        <taxon>Bacteria</taxon>
        <taxon>Bacillati</taxon>
        <taxon>Bacillota</taxon>
        <taxon>Bacilli</taxon>
        <taxon>Bacillales</taxon>
        <taxon>Paenibacillaceae</taxon>
        <taxon>Cohnella</taxon>
    </lineage>
</organism>
<feature type="domain" description="Solute-binding protein family 3/N-terminal" evidence="6">
    <location>
        <begin position="60"/>
        <end position="276"/>
    </location>
</feature>
<dbReference type="RefSeq" id="WP_378112384.1">
    <property type="nucleotide sequence ID" value="NZ_JBHSNC010000042.1"/>
</dbReference>
<dbReference type="InterPro" id="IPR015168">
    <property type="entry name" value="SsuA/THI5"/>
</dbReference>
<dbReference type="Proteomes" id="UP001596108">
    <property type="component" value="Unassembled WGS sequence"/>
</dbReference>
<reference evidence="8" key="1">
    <citation type="journal article" date="2019" name="Int. J. Syst. Evol. Microbiol.">
        <title>The Global Catalogue of Microorganisms (GCM) 10K type strain sequencing project: providing services to taxonomists for standard genome sequencing and annotation.</title>
        <authorList>
            <consortium name="The Broad Institute Genomics Platform"/>
            <consortium name="The Broad Institute Genome Sequencing Center for Infectious Disease"/>
            <person name="Wu L."/>
            <person name="Ma J."/>
        </authorList>
    </citation>
    <scope>NUCLEOTIDE SEQUENCE [LARGE SCALE GENOMIC DNA]</scope>
    <source>
        <strain evidence="8">CGMCC 1.18578</strain>
    </source>
</reference>
<dbReference type="PROSITE" id="PS51257">
    <property type="entry name" value="PROKAR_LIPOPROTEIN"/>
    <property type="match status" value="1"/>
</dbReference>
<evidence type="ECO:0000256" key="2">
    <source>
        <dbReference type="ARBA" id="ARBA00010742"/>
    </source>
</evidence>
<evidence type="ECO:0000256" key="1">
    <source>
        <dbReference type="ARBA" id="ARBA00004418"/>
    </source>
</evidence>
<dbReference type="SMART" id="SM00062">
    <property type="entry name" value="PBPb"/>
    <property type="match status" value="1"/>
</dbReference>
<dbReference type="Gene3D" id="3.40.190.10">
    <property type="entry name" value="Periplasmic binding protein-like II"/>
    <property type="match status" value="2"/>
</dbReference>
<dbReference type="SUPFAM" id="SSF53850">
    <property type="entry name" value="Periplasmic binding protein-like II"/>
    <property type="match status" value="1"/>
</dbReference>
<accession>A0ABW0QZN3</accession>
<proteinExistence type="inferred from homology"/>
<keyword evidence="3" id="KW-0813">Transport</keyword>
<dbReference type="Pfam" id="PF09084">
    <property type="entry name" value="NMT1"/>
    <property type="match status" value="1"/>
</dbReference>
<comment type="caution">
    <text evidence="7">The sequence shown here is derived from an EMBL/GenBank/DDBJ whole genome shotgun (WGS) entry which is preliminary data.</text>
</comment>
<evidence type="ECO:0000313" key="7">
    <source>
        <dbReference type="EMBL" id="MFC5530444.1"/>
    </source>
</evidence>
<keyword evidence="4 5" id="KW-0732">Signal</keyword>
<dbReference type="InterPro" id="IPR001638">
    <property type="entry name" value="Solute-binding_3/MltF_N"/>
</dbReference>